<dbReference type="AlphaFoldDB" id="A0A1G6ESN0"/>
<evidence type="ECO:0000313" key="3">
    <source>
        <dbReference type="EMBL" id="SDB60464.1"/>
    </source>
</evidence>
<dbReference type="Pfam" id="PF13432">
    <property type="entry name" value="TPR_16"/>
    <property type="match status" value="1"/>
</dbReference>
<protein>
    <submittedName>
        <fullName evidence="3">Tetratricopeptide repeat-containing protein</fullName>
    </submittedName>
</protein>
<keyword evidence="1" id="KW-0802">TPR repeat</keyword>
<keyword evidence="2" id="KW-0472">Membrane</keyword>
<dbReference type="PROSITE" id="PS50005">
    <property type="entry name" value="TPR"/>
    <property type="match status" value="2"/>
</dbReference>
<dbReference type="EMBL" id="FMXO01000022">
    <property type="protein sequence ID" value="SDB60464.1"/>
    <property type="molecule type" value="Genomic_DNA"/>
</dbReference>
<evidence type="ECO:0000256" key="2">
    <source>
        <dbReference type="SAM" id="Phobius"/>
    </source>
</evidence>
<organism evidence="3 4">
    <name type="scientific">Desulfonatronum thiosulfatophilum</name>
    <dbReference type="NCBI Taxonomy" id="617002"/>
    <lineage>
        <taxon>Bacteria</taxon>
        <taxon>Pseudomonadati</taxon>
        <taxon>Thermodesulfobacteriota</taxon>
        <taxon>Desulfovibrionia</taxon>
        <taxon>Desulfovibrionales</taxon>
        <taxon>Desulfonatronaceae</taxon>
        <taxon>Desulfonatronum</taxon>
    </lineage>
</organism>
<dbReference type="InterPro" id="IPR019734">
    <property type="entry name" value="TPR_rpt"/>
</dbReference>
<keyword evidence="4" id="KW-1185">Reference proteome</keyword>
<keyword evidence="2" id="KW-0812">Transmembrane</keyword>
<dbReference type="InterPro" id="IPR011990">
    <property type="entry name" value="TPR-like_helical_dom_sf"/>
</dbReference>
<evidence type="ECO:0000313" key="4">
    <source>
        <dbReference type="Proteomes" id="UP000198771"/>
    </source>
</evidence>
<dbReference type="PANTHER" id="PTHR12558:SF13">
    <property type="entry name" value="CELL DIVISION CYCLE PROTEIN 27 HOMOLOG"/>
    <property type="match status" value="1"/>
</dbReference>
<accession>A0A1G6ESN0</accession>
<dbReference type="Gene3D" id="1.25.40.10">
    <property type="entry name" value="Tetratricopeptide repeat domain"/>
    <property type="match status" value="1"/>
</dbReference>
<dbReference type="PANTHER" id="PTHR12558">
    <property type="entry name" value="CELL DIVISION CYCLE 16,23,27"/>
    <property type="match status" value="1"/>
</dbReference>
<gene>
    <name evidence="3" type="ORF">SAMN05660653_03103</name>
</gene>
<proteinExistence type="predicted"/>
<dbReference type="PROSITE" id="PS50293">
    <property type="entry name" value="TPR_REGION"/>
    <property type="match status" value="1"/>
</dbReference>
<feature type="repeat" description="TPR" evidence="1">
    <location>
        <begin position="76"/>
        <end position="109"/>
    </location>
</feature>
<evidence type="ECO:0000256" key="1">
    <source>
        <dbReference type="PROSITE-ProRule" id="PRU00339"/>
    </source>
</evidence>
<name>A0A1G6ESN0_9BACT</name>
<feature type="transmembrane region" description="Helical" evidence="2">
    <location>
        <begin position="20"/>
        <end position="41"/>
    </location>
</feature>
<dbReference type="SUPFAM" id="SSF48452">
    <property type="entry name" value="TPR-like"/>
    <property type="match status" value="1"/>
</dbReference>
<sequence length="200" mass="22429">MSSTSMSSATTGPHDQGRRLILVVVALGLALLFVGSIIYRLQNPSLTMQARTSQSTMAMNEIADMMARLDNEPNHLPTLMALGDQFMRLGSWERAAVFWRRSLAVDPTEDRAMNGLGVAYYNMDQYSESAEQFERIVDINPDNYRAHFNLGMLNKYYLDNPEQGRFHFERVLEIGPQDEVLVERVTEELASPAPGGGVPE</sequence>
<dbReference type="Proteomes" id="UP000198771">
    <property type="component" value="Unassembled WGS sequence"/>
</dbReference>
<reference evidence="3 4" key="1">
    <citation type="submission" date="2016-10" db="EMBL/GenBank/DDBJ databases">
        <authorList>
            <person name="de Groot N.N."/>
        </authorList>
    </citation>
    <scope>NUCLEOTIDE SEQUENCE [LARGE SCALE GENOMIC DNA]</scope>
    <source>
        <strain evidence="3 4">ASO4-2</strain>
    </source>
</reference>
<dbReference type="SMART" id="SM00028">
    <property type="entry name" value="TPR"/>
    <property type="match status" value="3"/>
</dbReference>
<keyword evidence="2" id="KW-1133">Transmembrane helix</keyword>
<feature type="repeat" description="TPR" evidence="1">
    <location>
        <begin position="110"/>
        <end position="143"/>
    </location>
</feature>
<dbReference type="STRING" id="617002.SAMN05660653_03103"/>